<feature type="domain" description="MOSC" evidence="7">
    <location>
        <begin position="18"/>
        <end position="143"/>
    </location>
</feature>
<dbReference type="InterPro" id="IPR011037">
    <property type="entry name" value="Pyrv_Knase-like_insert_dom_sf"/>
</dbReference>
<evidence type="ECO:0000256" key="5">
    <source>
        <dbReference type="ARBA" id="ARBA00051131"/>
    </source>
</evidence>
<evidence type="ECO:0000313" key="8">
    <source>
        <dbReference type="EMBL" id="MBR8535316.1"/>
    </source>
</evidence>
<dbReference type="CDD" id="cd00886">
    <property type="entry name" value="MogA_MoaB"/>
    <property type="match status" value="1"/>
</dbReference>
<dbReference type="PANTHER" id="PTHR43764">
    <property type="entry name" value="MOLYBDENUM COFACTOR BIOSYNTHESIS"/>
    <property type="match status" value="1"/>
</dbReference>
<dbReference type="Proteomes" id="UP000679220">
    <property type="component" value="Unassembled WGS sequence"/>
</dbReference>
<reference evidence="8" key="1">
    <citation type="journal article" date="2018" name="Int. J. Syst. Evol. Microbiol.">
        <title>Carboxylicivirga sediminis sp. nov., isolated from coastal sediment.</title>
        <authorList>
            <person name="Wang F.Q."/>
            <person name="Ren L.H."/>
            <person name="Zou R.J."/>
            <person name="Sun Y.Z."/>
            <person name="Liu X.J."/>
            <person name="Jiang F."/>
            <person name="Liu L.J."/>
        </authorList>
    </citation>
    <scope>NUCLEOTIDE SEQUENCE</scope>
    <source>
        <strain evidence="8">JR1</strain>
    </source>
</reference>
<dbReference type="InterPro" id="IPR008284">
    <property type="entry name" value="MoCF_biosynth_CS"/>
</dbReference>
<comment type="function">
    <text evidence="6">Catalyzes the adenylation of molybdopterin as part of the biosynthesis of the molybdenum-cofactor.</text>
</comment>
<dbReference type="RefSeq" id="WP_212189220.1">
    <property type="nucleotide sequence ID" value="NZ_JAGTAR010000008.1"/>
</dbReference>
<evidence type="ECO:0000313" key="9">
    <source>
        <dbReference type="Proteomes" id="UP000679220"/>
    </source>
</evidence>
<dbReference type="PANTHER" id="PTHR43764:SF1">
    <property type="entry name" value="MOLYBDOPTERIN MOLYBDOTRANSFERASE"/>
    <property type="match status" value="1"/>
</dbReference>
<evidence type="ECO:0000256" key="6">
    <source>
        <dbReference type="ARBA" id="ARBA00058212"/>
    </source>
</evidence>
<evidence type="ECO:0000256" key="1">
    <source>
        <dbReference type="ARBA" id="ARBA00005046"/>
    </source>
</evidence>
<dbReference type="PROSITE" id="PS51340">
    <property type="entry name" value="MOSC"/>
    <property type="match status" value="1"/>
</dbReference>
<evidence type="ECO:0000256" key="4">
    <source>
        <dbReference type="ARBA" id="ARBA00023150"/>
    </source>
</evidence>
<dbReference type="SUPFAM" id="SSF53218">
    <property type="entry name" value="Molybdenum cofactor biosynthesis proteins"/>
    <property type="match status" value="1"/>
</dbReference>
<accession>A0A941F235</accession>
<dbReference type="EC" id="2.7.7.75" evidence="2"/>
<dbReference type="Gene3D" id="3.40.980.10">
    <property type="entry name" value="MoaB/Mog-like domain"/>
    <property type="match status" value="1"/>
</dbReference>
<dbReference type="AlphaFoldDB" id="A0A941F235"/>
<protein>
    <recommendedName>
        <fullName evidence="3">Molybdopterin adenylyltransferase</fullName>
        <ecNumber evidence="2">2.7.7.75</ecNumber>
    </recommendedName>
</protein>
<sequence>MKIQIKSVNISEKKGTKKTPFKSITLNHLGVDGDAHSGHWHRQVSLLGTESYQKTEDASGTKLNFGDFAENITTEGLALHHTKIFDRFVNDTIELEVTQIGKKCHNGCEIKELTGDCVMPKEGIFCRVLKGGALKPGDVLKYVPRIINVHIVTLSDRAFEGIYDDKSGPFTEKLLSTYFDEQNRQYSFNRTILPDDEQQLKNTILQLVASGVDIIVTTGGTGIGPRDITPDVIKPLLEKEITGIMEAIRMKYGIDKPNALLSRSVAGVMRQTLVYVLPGSVKAVKEYLTEIIPTIEHSLRMLHGIDSH</sequence>
<dbReference type="InterPro" id="IPR051920">
    <property type="entry name" value="MPT_Adenylyltrnsfr/MoaC-Rel"/>
</dbReference>
<comment type="caution">
    <text evidence="8">The sequence shown here is derived from an EMBL/GenBank/DDBJ whole genome shotgun (WGS) entry which is preliminary data.</text>
</comment>
<dbReference type="InterPro" id="IPR036425">
    <property type="entry name" value="MoaB/Mog-like_dom_sf"/>
</dbReference>
<dbReference type="GO" id="GO:0061598">
    <property type="term" value="F:molybdopterin adenylyltransferase activity"/>
    <property type="evidence" value="ECO:0007669"/>
    <property type="project" value="UniProtKB-EC"/>
</dbReference>
<evidence type="ECO:0000256" key="3">
    <source>
        <dbReference type="ARBA" id="ARBA00013491"/>
    </source>
</evidence>
<evidence type="ECO:0000256" key="2">
    <source>
        <dbReference type="ARBA" id="ARBA00012509"/>
    </source>
</evidence>
<evidence type="ECO:0000259" key="7">
    <source>
        <dbReference type="PROSITE" id="PS51340"/>
    </source>
</evidence>
<proteinExistence type="predicted"/>
<organism evidence="8 9">
    <name type="scientific">Carboxylicivirga sediminis</name>
    <dbReference type="NCBI Taxonomy" id="2006564"/>
    <lineage>
        <taxon>Bacteria</taxon>
        <taxon>Pseudomonadati</taxon>
        <taxon>Bacteroidota</taxon>
        <taxon>Bacteroidia</taxon>
        <taxon>Marinilabiliales</taxon>
        <taxon>Marinilabiliaceae</taxon>
        <taxon>Carboxylicivirga</taxon>
    </lineage>
</organism>
<dbReference type="GO" id="GO:0030170">
    <property type="term" value="F:pyridoxal phosphate binding"/>
    <property type="evidence" value="ECO:0007669"/>
    <property type="project" value="InterPro"/>
</dbReference>
<reference evidence="8" key="2">
    <citation type="submission" date="2021-04" db="EMBL/GenBank/DDBJ databases">
        <authorList>
            <person name="Zhang T."/>
            <person name="Zhang Y."/>
            <person name="Lu D."/>
            <person name="Zuo D."/>
            <person name="Du Z."/>
        </authorList>
    </citation>
    <scope>NUCLEOTIDE SEQUENCE</scope>
    <source>
        <strain evidence="8">JR1</strain>
    </source>
</reference>
<dbReference type="Gene3D" id="2.40.33.20">
    <property type="entry name" value="PK beta-barrel domain-like"/>
    <property type="match status" value="1"/>
</dbReference>
<dbReference type="GO" id="GO:0030151">
    <property type="term" value="F:molybdenum ion binding"/>
    <property type="evidence" value="ECO:0007669"/>
    <property type="project" value="InterPro"/>
</dbReference>
<comment type="catalytic activity">
    <reaction evidence="5">
        <text>molybdopterin + ATP + H(+) = adenylyl-molybdopterin + diphosphate</text>
        <dbReference type="Rhea" id="RHEA:31331"/>
        <dbReference type="ChEBI" id="CHEBI:15378"/>
        <dbReference type="ChEBI" id="CHEBI:30616"/>
        <dbReference type="ChEBI" id="CHEBI:33019"/>
        <dbReference type="ChEBI" id="CHEBI:58698"/>
        <dbReference type="ChEBI" id="CHEBI:62727"/>
        <dbReference type="EC" id="2.7.7.75"/>
    </reaction>
</comment>
<dbReference type="EMBL" id="JAGTAR010000008">
    <property type="protein sequence ID" value="MBR8535316.1"/>
    <property type="molecule type" value="Genomic_DNA"/>
</dbReference>
<dbReference type="SMART" id="SM00852">
    <property type="entry name" value="MoCF_biosynth"/>
    <property type="match status" value="1"/>
</dbReference>
<comment type="pathway">
    <text evidence="1">Cofactor biosynthesis; molybdopterin biosynthesis.</text>
</comment>
<dbReference type="Pfam" id="PF03473">
    <property type="entry name" value="MOSC"/>
    <property type="match status" value="1"/>
</dbReference>
<dbReference type="GO" id="GO:0006777">
    <property type="term" value="P:Mo-molybdopterin cofactor biosynthetic process"/>
    <property type="evidence" value="ECO:0007669"/>
    <property type="project" value="UniProtKB-KW"/>
</dbReference>
<name>A0A941F235_9BACT</name>
<dbReference type="NCBIfam" id="TIGR00177">
    <property type="entry name" value="molyb_syn"/>
    <property type="match status" value="1"/>
</dbReference>
<dbReference type="Pfam" id="PF00994">
    <property type="entry name" value="MoCF_biosynth"/>
    <property type="match status" value="1"/>
</dbReference>
<dbReference type="InterPro" id="IPR005302">
    <property type="entry name" value="MoCF_Sase_C"/>
</dbReference>
<keyword evidence="4" id="KW-0501">Molybdenum cofactor biosynthesis</keyword>
<dbReference type="InterPro" id="IPR001453">
    <property type="entry name" value="MoaB/Mog_dom"/>
</dbReference>
<gene>
    <name evidence="8" type="ORF">KDU71_07075</name>
</gene>
<dbReference type="SUPFAM" id="SSF50800">
    <property type="entry name" value="PK beta-barrel domain-like"/>
    <property type="match status" value="1"/>
</dbReference>
<keyword evidence="9" id="KW-1185">Reference proteome</keyword>
<dbReference type="PROSITE" id="PS01078">
    <property type="entry name" value="MOCF_BIOSYNTHESIS_1"/>
    <property type="match status" value="1"/>
</dbReference>